<keyword evidence="2" id="KW-0732">Signal</keyword>
<organism evidence="4 5">
    <name type="scientific">Luteimonas salinisoli</name>
    <dbReference type="NCBI Taxonomy" id="2752307"/>
    <lineage>
        <taxon>Bacteria</taxon>
        <taxon>Pseudomonadati</taxon>
        <taxon>Pseudomonadota</taxon>
        <taxon>Gammaproteobacteria</taxon>
        <taxon>Lysobacterales</taxon>
        <taxon>Lysobacteraceae</taxon>
        <taxon>Luteimonas</taxon>
    </lineage>
</organism>
<dbReference type="GO" id="GO:0000270">
    <property type="term" value="P:peptidoglycan metabolic process"/>
    <property type="evidence" value="ECO:0007669"/>
    <property type="project" value="InterPro"/>
</dbReference>
<gene>
    <name evidence="4" type="ORF">H0E84_14165</name>
</gene>
<dbReference type="SMART" id="SM00257">
    <property type="entry name" value="LysM"/>
    <property type="match status" value="1"/>
</dbReference>
<dbReference type="SUPFAM" id="SSF53955">
    <property type="entry name" value="Lysozyme-like"/>
    <property type="match status" value="1"/>
</dbReference>
<feature type="domain" description="LysM" evidence="3">
    <location>
        <begin position="358"/>
        <end position="402"/>
    </location>
</feature>
<dbReference type="Gene3D" id="1.10.530.10">
    <property type="match status" value="1"/>
</dbReference>
<dbReference type="CDD" id="cd16894">
    <property type="entry name" value="MltD-like"/>
    <property type="match status" value="1"/>
</dbReference>
<dbReference type="InterPro" id="IPR036779">
    <property type="entry name" value="LysM_dom_sf"/>
</dbReference>
<dbReference type="CDD" id="cd00118">
    <property type="entry name" value="LysM"/>
    <property type="match status" value="1"/>
</dbReference>
<reference evidence="4 5" key="1">
    <citation type="submission" date="2020-07" db="EMBL/GenBank/DDBJ databases">
        <title>Luteimonas sp. SJ-92.</title>
        <authorList>
            <person name="Huang X.-X."/>
            <person name="Xu L."/>
            <person name="Sun J.-Q."/>
        </authorList>
    </citation>
    <scope>NUCLEOTIDE SEQUENCE [LARGE SCALE GENOMIC DNA]</scope>
    <source>
        <strain evidence="4 5">SJ-92</strain>
    </source>
</reference>
<dbReference type="EMBL" id="JACCKA010000079">
    <property type="protein sequence ID" value="NZA27529.1"/>
    <property type="molecule type" value="Genomic_DNA"/>
</dbReference>
<dbReference type="GO" id="GO:0016020">
    <property type="term" value="C:membrane"/>
    <property type="evidence" value="ECO:0007669"/>
    <property type="project" value="InterPro"/>
</dbReference>
<feature type="signal peptide" evidence="2">
    <location>
        <begin position="1"/>
        <end position="22"/>
    </location>
</feature>
<dbReference type="PROSITE" id="PS51782">
    <property type="entry name" value="LYSM"/>
    <property type="match status" value="1"/>
</dbReference>
<dbReference type="InterPro" id="IPR023346">
    <property type="entry name" value="Lysozyme-like_dom_sf"/>
</dbReference>
<dbReference type="GO" id="GO:0008933">
    <property type="term" value="F:peptidoglycan lytic transglycosylase activity"/>
    <property type="evidence" value="ECO:0007669"/>
    <property type="project" value="InterPro"/>
</dbReference>
<evidence type="ECO:0000259" key="3">
    <source>
        <dbReference type="PROSITE" id="PS51782"/>
    </source>
</evidence>
<dbReference type="Gene3D" id="3.10.350.10">
    <property type="entry name" value="LysM domain"/>
    <property type="match status" value="1"/>
</dbReference>
<evidence type="ECO:0000256" key="1">
    <source>
        <dbReference type="ARBA" id="ARBA00007734"/>
    </source>
</evidence>
<dbReference type="Pfam" id="PF01476">
    <property type="entry name" value="LysM"/>
    <property type="match status" value="1"/>
</dbReference>
<sequence>MPVAALRLALVALALPCLPARALDVTAVPASAMAAPDAAATAAATPGAAPARSGREIYASFRDGLADPGCLAEQSERWRRHFAHVPDDLADQPERLLPLFGYVVDALRDSHLPTEYALIPFVESGYRPGARSPSGPAGLWQFIAVTARKHKIAIRPGYDGRLSPVDSTRAAVRYLRTLHGMFAGDWRLAVMGYNAGEYRVFGALRSAGQRAMDADPERLQVPQITQAYVRKLQALSCLLVEAGERDDWLRAIDRPVPVLAASVLPAGASRLDAWAQRNGHDAALVRRLNPAFADGRVTRAGSDPQVLAPARAAGPEAEPAVAAAAAADDRPGPIPSAEGFVADASDLVAATVAAATARTHVVARGDSIWRIARRYGVGSAELLERNGLARDSVLHPGTKLLIDAPAVPEGADADTAPVAN</sequence>
<evidence type="ECO:0000313" key="4">
    <source>
        <dbReference type="EMBL" id="NZA27529.1"/>
    </source>
</evidence>
<accession>A0A853JG07</accession>
<dbReference type="InterPro" id="IPR000189">
    <property type="entry name" value="Transglyc_AS"/>
</dbReference>
<name>A0A853JG07_9GAMM</name>
<dbReference type="Pfam" id="PF01464">
    <property type="entry name" value="SLT"/>
    <property type="match status" value="1"/>
</dbReference>
<dbReference type="PROSITE" id="PS00922">
    <property type="entry name" value="TRANSGLYCOSYLASE"/>
    <property type="match status" value="1"/>
</dbReference>
<dbReference type="AlphaFoldDB" id="A0A853JG07"/>
<proteinExistence type="inferred from homology"/>
<feature type="chain" id="PRO_5032374679" evidence="2">
    <location>
        <begin position="23"/>
        <end position="420"/>
    </location>
</feature>
<keyword evidence="5" id="KW-1185">Reference proteome</keyword>
<evidence type="ECO:0000256" key="2">
    <source>
        <dbReference type="SAM" id="SignalP"/>
    </source>
</evidence>
<protein>
    <submittedName>
        <fullName evidence="4">Transglycosylase SLT domain-containing protein</fullName>
    </submittedName>
</protein>
<evidence type="ECO:0000313" key="5">
    <source>
        <dbReference type="Proteomes" id="UP000578091"/>
    </source>
</evidence>
<dbReference type="Proteomes" id="UP000578091">
    <property type="component" value="Unassembled WGS sequence"/>
</dbReference>
<comment type="caution">
    <text evidence="4">The sequence shown here is derived from an EMBL/GenBank/DDBJ whole genome shotgun (WGS) entry which is preliminary data.</text>
</comment>
<dbReference type="InterPro" id="IPR008258">
    <property type="entry name" value="Transglycosylase_SLT_dom_1"/>
</dbReference>
<comment type="similarity">
    <text evidence="1">Belongs to the transglycosylase Slt family.</text>
</comment>
<dbReference type="SUPFAM" id="SSF54106">
    <property type="entry name" value="LysM domain"/>
    <property type="match status" value="1"/>
</dbReference>
<dbReference type="InterPro" id="IPR018392">
    <property type="entry name" value="LysM"/>
</dbReference>
<dbReference type="RefSeq" id="WP_180679320.1">
    <property type="nucleotide sequence ID" value="NZ_JACCKA010000079.1"/>
</dbReference>